<gene>
    <name evidence="1" type="ORF">A2866_00870</name>
</gene>
<sequence length="190" mass="22392">MHFKFDNIAISGGVAVGKSTLIRNLYHFLKPYGWKFKSIGEIHRQYLKDNIMPEASRVSDEFDRKIEETMIHIFETEKQWIIQSWLAGFNARNLKKTLRVLLTCKDRSLRIDRIVNRDKVTIGNAKKFLKQREQGNLAKYKRLYGNYNFWDPKYFHLVIDTYSSGPLETAGKVLDKLGYDHDKFISQIKL</sequence>
<name>A0A1F7GI37_9BACT</name>
<dbReference type="EMBL" id="MFZI01000069">
    <property type="protein sequence ID" value="OGK18511.1"/>
    <property type="molecule type" value="Genomic_DNA"/>
</dbReference>
<dbReference type="Gene3D" id="3.40.50.300">
    <property type="entry name" value="P-loop containing nucleotide triphosphate hydrolases"/>
    <property type="match status" value="1"/>
</dbReference>
<dbReference type="Proteomes" id="UP000177026">
    <property type="component" value="Unassembled WGS sequence"/>
</dbReference>
<evidence type="ECO:0000313" key="2">
    <source>
        <dbReference type="Proteomes" id="UP000177026"/>
    </source>
</evidence>
<dbReference type="AlphaFoldDB" id="A0A1F7GI37"/>
<dbReference type="SUPFAM" id="SSF52540">
    <property type="entry name" value="P-loop containing nucleoside triphosphate hydrolases"/>
    <property type="match status" value="1"/>
</dbReference>
<proteinExistence type="predicted"/>
<comment type="caution">
    <text evidence="1">The sequence shown here is derived from an EMBL/GenBank/DDBJ whole genome shotgun (WGS) entry which is preliminary data.</text>
</comment>
<accession>A0A1F7GI37</accession>
<organism evidence="1 2">
    <name type="scientific">Candidatus Roizmanbacteria bacterium RIFCSPHIGHO2_01_FULL_39_8</name>
    <dbReference type="NCBI Taxonomy" id="1802033"/>
    <lineage>
        <taxon>Bacteria</taxon>
        <taxon>Candidatus Roizmaniibacteriota</taxon>
    </lineage>
</organism>
<evidence type="ECO:0008006" key="3">
    <source>
        <dbReference type="Google" id="ProtNLM"/>
    </source>
</evidence>
<reference evidence="1 2" key="1">
    <citation type="journal article" date="2016" name="Nat. Commun.">
        <title>Thousands of microbial genomes shed light on interconnected biogeochemical processes in an aquifer system.</title>
        <authorList>
            <person name="Anantharaman K."/>
            <person name="Brown C.T."/>
            <person name="Hug L.A."/>
            <person name="Sharon I."/>
            <person name="Castelle C.J."/>
            <person name="Probst A.J."/>
            <person name="Thomas B.C."/>
            <person name="Singh A."/>
            <person name="Wilkins M.J."/>
            <person name="Karaoz U."/>
            <person name="Brodie E.L."/>
            <person name="Williams K.H."/>
            <person name="Hubbard S.S."/>
            <person name="Banfield J.F."/>
        </authorList>
    </citation>
    <scope>NUCLEOTIDE SEQUENCE [LARGE SCALE GENOMIC DNA]</scope>
</reference>
<protein>
    <recommendedName>
        <fullName evidence="3">(d)CMP kinase</fullName>
    </recommendedName>
</protein>
<dbReference type="InterPro" id="IPR027417">
    <property type="entry name" value="P-loop_NTPase"/>
</dbReference>
<evidence type="ECO:0000313" key="1">
    <source>
        <dbReference type="EMBL" id="OGK18511.1"/>
    </source>
</evidence>
<dbReference type="Pfam" id="PF13189">
    <property type="entry name" value="Cytidylate_kin2"/>
    <property type="match status" value="1"/>
</dbReference>